<comment type="caution">
    <text evidence="4">The sequence shown here is derived from an EMBL/GenBank/DDBJ whole genome shotgun (WGS) entry which is preliminary data.</text>
</comment>
<feature type="compositionally biased region" description="Low complexity" evidence="1">
    <location>
        <begin position="1"/>
        <end position="20"/>
    </location>
</feature>
<keyword evidence="2" id="KW-0472">Membrane</keyword>
<dbReference type="RefSeq" id="WP_290706708.1">
    <property type="nucleotide sequence ID" value="NZ_BAAAVS010000014.1"/>
</dbReference>
<evidence type="ECO:0000313" key="4">
    <source>
        <dbReference type="EMBL" id="GAA3028315.1"/>
    </source>
</evidence>
<feature type="domain" description="DUF4190" evidence="3">
    <location>
        <begin position="111"/>
        <end position="173"/>
    </location>
</feature>
<dbReference type="Proteomes" id="UP001501035">
    <property type="component" value="Unassembled WGS sequence"/>
</dbReference>
<evidence type="ECO:0000313" key="5">
    <source>
        <dbReference type="Proteomes" id="UP001501035"/>
    </source>
</evidence>
<feature type="compositionally biased region" description="Pro residues" evidence="1">
    <location>
        <begin position="39"/>
        <end position="48"/>
    </location>
</feature>
<feature type="transmembrane region" description="Helical" evidence="2">
    <location>
        <begin position="158"/>
        <end position="183"/>
    </location>
</feature>
<name>A0ABP6L549_9ACTN</name>
<accession>A0ABP6L549</accession>
<reference evidence="5" key="1">
    <citation type="journal article" date="2019" name="Int. J. Syst. Evol. Microbiol.">
        <title>The Global Catalogue of Microorganisms (GCM) 10K type strain sequencing project: providing services to taxonomists for standard genome sequencing and annotation.</title>
        <authorList>
            <consortium name="The Broad Institute Genomics Platform"/>
            <consortium name="The Broad Institute Genome Sequencing Center for Infectious Disease"/>
            <person name="Wu L."/>
            <person name="Ma J."/>
        </authorList>
    </citation>
    <scope>NUCLEOTIDE SEQUENCE [LARGE SCALE GENOMIC DNA]</scope>
    <source>
        <strain evidence="5">JCM 14234</strain>
    </source>
</reference>
<dbReference type="InterPro" id="IPR025241">
    <property type="entry name" value="DUF4190"/>
</dbReference>
<feature type="compositionally biased region" description="Low complexity" evidence="1">
    <location>
        <begin position="49"/>
        <end position="66"/>
    </location>
</feature>
<dbReference type="Pfam" id="PF13828">
    <property type="entry name" value="DUF4190"/>
    <property type="match status" value="1"/>
</dbReference>
<gene>
    <name evidence="4" type="ORF">GCM10010528_07560</name>
</gene>
<keyword evidence="5" id="KW-1185">Reference proteome</keyword>
<dbReference type="EMBL" id="BAAAVS010000014">
    <property type="protein sequence ID" value="GAA3028315.1"/>
    <property type="molecule type" value="Genomic_DNA"/>
</dbReference>
<feature type="region of interest" description="Disordered" evidence="1">
    <location>
        <begin position="1"/>
        <end position="77"/>
    </location>
</feature>
<evidence type="ECO:0000259" key="3">
    <source>
        <dbReference type="Pfam" id="PF13828"/>
    </source>
</evidence>
<keyword evidence="2" id="KW-0812">Transmembrane</keyword>
<feature type="transmembrane region" description="Helical" evidence="2">
    <location>
        <begin position="111"/>
        <end position="138"/>
    </location>
</feature>
<evidence type="ECO:0000256" key="2">
    <source>
        <dbReference type="SAM" id="Phobius"/>
    </source>
</evidence>
<proteinExistence type="predicted"/>
<keyword evidence="2" id="KW-1133">Transmembrane helix</keyword>
<organism evidence="4 5">
    <name type="scientific">Gordonia defluvii</name>
    <dbReference type="NCBI Taxonomy" id="283718"/>
    <lineage>
        <taxon>Bacteria</taxon>
        <taxon>Bacillati</taxon>
        <taxon>Actinomycetota</taxon>
        <taxon>Actinomycetes</taxon>
        <taxon>Mycobacteriales</taxon>
        <taxon>Gordoniaceae</taxon>
        <taxon>Gordonia</taxon>
    </lineage>
</organism>
<protein>
    <recommendedName>
        <fullName evidence="3">DUF4190 domain-containing protein</fullName>
    </recommendedName>
</protein>
<sequence>MTDGNDANARPDSAAAAAPDEWSPVNLNKSVSPPDHGFSPPPGYPDPGPGYTAAQPGFTGPQTGQTAPPPDYSAAARGYATPGYPSATPDPYSAAYGYAAYPVRGSGTDGLAVAALVCGVLGLMCCLPGPVALILGIVSLRNNNRNPLDGGGSRGMAIAGIVLGAIASVVIAVYLVGVVIAAVSGS</sequence>
<evidence type="ECO:0000256" key="1">
    <source>
        <dbReference type="SAM" id="MobiDB-lite"/>
    </source>
</evidence>